<dbReference type="InterPro" id="IPR029526">
    <property type="entry name" value="PGBD"/>
</dbReference>
<feature type="domain" description="PiggyBac transposable element-derived protein" evidence="2">
    <location>
        <begin position="153"/>
        <end position="525"/>
    </location>
</feature>
<gene>
    <name evidence="3" type="primary">LOC107197084</name>
</gene>
<proteinExistence type="predicted"/>
<dbReference type="PANTHER" id="PTHR46599:SF3">
    <property type="entry name" value="PIGGYBAC TRANSPOSABLE ELEMENT-DERIVED PROTEIN 4"/>
    <property type="match status" value="1"/>
</dbReference>
<evidence type="ECO:0000256" key="1">
    <source>
        <dbReference type="SAM" id="MobiDB-lite"/>
    </source>
</evidence>
<dbReference type="KEGG" id="amex:107197084"/>
<dbReference type="AlphaFoldDB" id="A0A8B9JPL3"/>
<feature type="compositionally biased region" description="Basic and acidic residues" evidence="1">
    <location>
        <begin position="1"/>
        <end position="15"/>
    </location>
</feature>
<dbReference type="Proteomes" id="UP000694621">
    <property type="component" value="Unplaced"/>
</dbReference>
<evidence type="ECO:0000259" key="2">
    <source>
        <dbReference type="Pfam" id="PF13843"/>
    </source>
</evidence>
<feature type="compositionally biased region" description="Polar residues" evidence="1">
    <location>
        <begin position="72"/>
        <end position="92"/>
    </location>
</feature>
<sequence>MFTPAEAREQVIRSDELEDESDDGSMAASMDSEDEDAFLRGIDAVLDIEVDSSITLPPGVSPSKPLPGPWSSVDSPHTSAGGQANGSGTRSPGPSPAKRRVLKSPAKKCTAPSPPAGLERWFDNSEEDEQPRPLQFRPRRTPGVQLDFQIDYSASEIFQLFFSKEVIRTLCINTNKYAARRSEEGMKKQWNDVNADEMLHFLSIIIYMGLLKPSAVRDLWRKDRLHSHPFPASVMAGYRYGDIAAYLHMSDPDSDAKNDQLRGEPEYDGLFRLKPLQEQILSACRAYYQPHQNLSIDERMVATKARIGMKQYMKNKPTKWGYMLFVLADSSSGYTCNFSVYEGKARKPSGKGLSFDAVVSLLHVPSLGTGYTVYVDNFYTSSLLFHHLHRIGFGACGTIRETRIGFPKTTVNALPKDANRGDMRWIRDGSLLFVKWRDTRDVTVCSTVHKAYSGQSVQRRIRIKNGTWSTQQIPVPEPVKAYNKFMGGVDLSDALIKYYSVTQKTRRWYVKLFLHFVDIAVVNSFIIHKEMALARKQKPLSQKSFREVLCMELADVGQPQVSIPAEVPSETSSSSVPQDKELKPKGCFPVPVSEVSAENRMKATQGRRKCVQCKMKTAFMCRSCSVPLCIIVDRMCFTEWHDQKSAYAHILLYILVNSLSCSVLFLPPKIQRLIHIVGGGN</sequence>
<accession>A0A8B9JPL3</accession>
<reference evidence="3" key="1">
    <citation type="submission" date="2025-08" db="UniProtKB">
        <authorList>
            <consortium name="Ensembl"/>
        </authorList>
    </citation>
    <scope>IDENTIFICATION</scope>
</reference>
<evidence type="ECO:0000313" key="4">
    <source>
        <dbReference type="Proteomes" id="UP000694621"/>
    </source>
</evidence>
<evidence type="ECO:0000313" key="3">
    <source>
        <dbReference type="Ensembl" id="ENSAMXP00005024693.1"/>
    </source>
</evidence>
<dbReference type="GeneID" id="107197084"/>
<name>A0A8B9JPL3_ASTMX</name>
<feature type="region of interest" description="Disordered" evidence="1">
    <location>
        <begin position="1"/>
        <end position="35"/>
    </location>
</feature>
<dbReference type="Ensembl" id="ENSAMXT00005027238.1">
    <property type="protein sequence ID" value="ENSAMXP00005024693.1"/>
    <property type="gene ID" value="ENSAMXG00005012557.1"/>
</dbReference>
<feature type="compositionally biased region" description="Basic residues" evidence="1">
    <location>
        <begin position="97"/>
        <end position="106"/>
    </location>
</feature>
<dbReference type="RefSeq" id="XP_015458048.2">
    <property type="nucleotide sequence ID" value="XM_015602562.3"/>
</dbReference>
<dbReference type="PANTHER" id="PTHR46599">
    <property type="entry name" value="PIGGYBAC TRANSPOSABLE ELEMENT-DERIVED PROTEIN 4"/>
    <property type="match status" value="1"/>
</dbReference>
<organism evidence="3 4">
    <name type="scientific">Astyanax mexicanus</name>
    <name type="common">Blind cave fish</name>
    <name type="synonym">Astyanax fasciatus mexicanus</name>
    <dbReference type="NCBI Taxonomy" id="7994"/>
    <lineage>
        <taxon>Eukaryota</taxon>
        <taxon>Metazoa</taxon>
        <taxon>Chordata</taxon>
        <taxon>Craniata</taxon>
        <taxon>Vertebrata</taxon>
        <taxon>Euteleostomi</taxon>
        <taxon>Actinopterygii</taxon>
        <taxon>Neopterygii</taxon>
        <taxon>Teleostei</taxon>
        <taxon>Ostariophysi</taxon>
        <taxon>Characiformes</taxon>
        <taxon>Characoidei</taxon>
        <taxon>Acestrorhamphidae</taxon>
        <taxon>Acestrorhamphinae</taxon>
        <taxon>Astyanax</taxon>
    </lineage>
</organism>
<feature type="region of interest" description="Disordered" evidence="1">
    <location>
        <begin position="53"/>
        <end position="139"/>
    </location>
</feature>
<protein>
    <recommendedName>
        <fullName evidence="2">PiggyBac transposable element-derived protein domain-containing protein</fullName>
    </recommendedName>
</protein>
<dbReference type="Pfam" id="PF13843">
    <property type="entry name" value="DDE_Tnp_1_7"/>
    <property type="match status" value="1"/>
</dbReference>